<dbReference type="EMBL" id="RXMA01000001">
    <property type="protein sequence ID" value="RTR24692.1"/>
    <property type="molecule type" value="Genomic_DNA"/>
</dbReference>
<gene>
    <name evidence="1" type="ORF">EJ903_02230</name>
</gene>
<dbReference type="Proteomes" id="UP000277007">
    <property type="component" value="Unassembled WGS sequence"/>
</dbReference>
<reference evidence="1 2" key="1">
    <citation type="submission" date="2018-12" db="EMBL/GenBank/DDBJ databases">
        <authorList>
            <person name="Yang Y."/>
        </authorList>
    </citation>
    <scope>NUCLEOTIDE SEQUENCE [LARGE SCALE GENOMIC DNA]</scope>
    <source>
        <strain evidence="1 2">L-25-5w-1</strain>
    </source>
</reference>
<name>A0A431VPK2_9PROT</name>
<dbReference type="OrthoDB" id="7355539at2"/>
<organism evidence="1 2">
    <name type="scientific">Azospirillum griseum</name>
    <dbReference type="NCBI Taxonomy" id="2496639"/>
    <lineage>
        <taxon>Bacteria</taxon>
        <taxon>Pseudomonadati</taxon>
        <taxon>Pseudomonadota</taxon>
        <taxon>Alphaproteobacteria</taxon>
        <taxon>Rhodospirillales</taxon>
        <taxon>Azospirillaceae</taxon>
        <taxon>Azospirillum</taxon>
    </lineage>
</organism>
<proteinExistence type="predicted"/>
<dbReference type="AlphaFoldDB" id="A0A431VPK2"/>
<evidence type="ECO:0000313" key="1">
    <source>
        <dbReference type="EMBL" id="RTR24692.1"/>
    </source>
</evidence>
<protein>
    <submittedName>
        <fullName evidence="1">Uncharacterized protein</fullName>
    </submittedName>
</protein>
<evidence type="ECO:0000313" key="2">
    <source>
        <dbReference type="Proteomes" id="UP000277007"/>
    </source>
</evidence>
<sequence>MIVRSGDPFGVEGTPFNSAEEAWFWSVQAEDAKAAGARVAAGRGAVQRPCEPADVMRAVDRLYRSRALLRDHLYVLAHYGRRLSAPDPDRHREQRAHSLWGEAFARLAPVLRAKGIVR</sequence>
<accession>A0A431VPK2</accession>
<comment type="caution">
    <text evidence="1">The sequence shown here is derived from an EMBL/GenBank/DDBJ whole genome shotgun (WGS) entry which is preliminary data.</text>
</comment>
<keyword evidence="2" id="KW-1185">Reference proteome</keyword>